<evidence type="ECO:0000313" key="3">
    <source>
        <dbReference type="EMBL" id="TFK27660.1"/>
    </source>
</evidence>
<dbReference type="PANTHER" id="PTHR10039:SF17">
    <property type="entry name" value="FUNGAL STAND N-TERMINAL GOODBYE DOMAIN-CONTAINING PROTEIN-RELATED"/>
    <property type="match status" value="1"/>
</dbReference>
<organism evidence="3 4">
    <name type="scientific">Coprinopsis marcescibilis</name>
    <name type="common">Agaric fungus</name>
    <name type="synonym">Psathyrella marcescibilis</name>
    <dbReference type="NCBI Taxonomy" id="230819"/>
    <lineage>
        <taxon>Eukaryota</taxon>
        <taxon>Fungi</taxon>
        <taxon>Dikarya</taxon>
        <taxon>Basidiomycota</taxon>
        <taxon>Agaricomycotina</taxon>
        <taxon>Agaricomycetes</taxon>
        <taxon>Agaricomycetidae</taxon>
        <taxon>Agaricales</taxon>
        <taxon>Agaricineae</taxon>
        <taxon>Psathyrellaceae</taxon>
        <taxon>Coprinopsis</taxon>
    </lineage>
</organism>
<dbReference type="AlphaFoldDB" id="A0A5C3L4J2"/>
<sequence>MSILQDARNVTLNNSILNAIQYNQLNGLGALVYLQQFCANDATHDAEARYPAPKCHPKTRDRITALIIAWVKRPTDSRVQAVLWLHAPAGMGKTAIAQTISELCENEGLLAATFFFSRGAPQRNRAARLVASIAFQLISSIPELKPHIEEVITSNPAILTKTLPSQLQKLILEPFSKITRSTTDRLVIIDGVDECIGSKDIPKEEEHVLVLELVQTLQEANLPLIFLILCRPESWIRDGFESLATLDEVTLVVDLCQHSDADGDVDAYPRSEFSRINKAPKHRRSMSSVPQPWPSDEAISELVLRASGQFIYAATVIRYVDDPWYRPQERLQQILSSTGYKDGENPLETLDALYREILGQCPDHALTKEVLGCLMCDFSSGFNVDYSPARACETICDWPPNALRGLHSLIRIDDGPSHQQSIFYHATFIEFLESPSRSKEFHFRKYQYMGLLLEKCLVYLSRLPPDISLDPPPDAVVYALYTWQMYNQTVETEMKEPLNEEIGDSEHRPQDLISDSRLLITEVHSDRSDFKYPFLSVMQLMDRTRVIQRYQRVLTN</sequence>
<proteinExistence type="predicted"/>
<dbReference type="STRING" id="230819.A0A5C3L4J2"/>
<reference evidence="3 4" key="1">
    <citation type="journal article" date="2019" name="Nat. Ecol. Evol.">
        <title>Megaphylogeny resolves global patterns of mushroom evolution.</title>
        <authorList>
            <person name="Varga T."/>
            <person name="Krizsan K."/>
            <person name="Foldi C."/>
            <person name="Dima B."/>
            <person name="Sanchez-Garcia M."/>
            <person name="Sanchez-Ramirez S."/>
            <person name="Szollosi G.J."/>
            <person name="Szarkandi J.G."/>
            <person name="Papp V."/>
            <person name="Albert L."/>
            <person name="Andreopoulos W."/>
            <person name="Angelini C."/>
            <person name="Antonin V."/>
            <person name="Barry K.W."/>
            <person name="Bougher N.L."/>
            <person name="Buchanan P."/>
            <person name="Buyck B."/>
            <person name="Bense V."/>
            <person name="Catcheside P."/>
            <person name="Chovatia M."/>
            <person name="Cooper J."/>
            <person name="Damon W."/>
            <person name="Desjardin D."/>
            <person name="Finy P."/>
            <person name="Geml J."/>
            <person name="Haridas S."/>
            <person name="Hughes K."/>
            <person name="Justo A."/>
            <person name="Karasinski D."/>
            <person name="Kautmanova I."/>
            <person name="Kiss B."/>
            <person name="Kocsube S."/>
            <person name="Kotiranta H."/>
            <person name="LaButti K.M."/>
            <person name="Lechner B.E."/>
            <person name="Liimatainen K."/>
            <person name="Lipzen A."/>
            <person name="Lukacs Z."/>
            <person name="Mihaltcheva S."/>
            <person name="Morgado L.N."/>
            <person name="Niskanen T."/>
            <person name="Noordeloos M.E."/>
            <person name="Ohm R.A."/>
            <person name="Ortiz-Santana B."/>
            <person name="Ovrebo C."/>
            <person name="Racz N."/>
            <person name="Riley R."/>
            <person name="Savchenko A."/>
            <person name="Shiryaev A."/>
            <person name="Soop K."/>
            <person name="Spirin V."/>
            <person name="Szebenyi C."/>
            <person name="Tomsovsky M."/>
            <person name="Tulloss R.E."/>
            <person name="Uehling J."/>
            <person name="Grigoriev I.V."/>
            <person name="Vagvolgyi C."/>
            <person name="Papp T."/>
            <person name="Martin F.M."/>
            <person name="Miettinen O."/>
            <person name="Hibbett D.S."/>
            <person name="Nagy L.G."/>
        </authorList>
    </citation>
    <scope>NUCLEOTIDE SEQUENCE [LARGE SCALE GENOMIC DNA]</scope>
    <source>
        <strain evidence="3 4">CBS 121175</strain>
    </source>
</reference>
<protein>
    <recommendedName>
        <fullName evidence="2">Nephrocystin 3-like N-terminal domain-containing protein</fullName>
    </recommendedName>
</protein>
<name>A0A5C3L4J2_COPMA</name>
<dbReference type="OrthoDB" id="5967843at2759"/>
<accession>A0A5C3L4J2</accession>
<evidence type="ECO:0000256" key="1">
    <source>
        <dbReference type="ARBA" id="ARBA00022737"/>
    </source>
</evidence>
<dbReference type="Proteomes" id="UP000307440">
    <property type="component" value="Unassembled WGS sequence"/>
</dbReference>
<keyword evidence="1" id="KW-0677">Repeat</keyword>
<dbReference type="Gene3D" id="3.40.50.300">
    <property type="entry name" value="P-loop containing nucleotide triphosphate hydrolases"/>
    <property type="match status" value="1"/>
</dbReference>
<feature type="domain" description="Nephrocystin 3-like N-terminal" evidence="2">
    <location>
        <begin position="69"/>
        <end position="231"/>
    </location>
</feature>
<dbReference type="PANTHER" id="PTHR10039">
    <property type="entry name" value="AMELOGENIN"/>
    <property type="match status" value="1"/>
</dbReference>
<dbReference type="EMBL" id="ML210162">
    <property type="protein sequence ID" value="TFK27660.1"/>
    <property type="molecule type" value="Genomic_DNA"/>
</dbReference>
<dbReference type="InterPro" id="IPR027417">
    <property type="entry name" value="P-loop_NTPase"/>
</dbReference>
<dbReference type="InterPro" id="IPR056884">
    <property type="entry name" value="NPHP3-like_N"/>
</dbReference>
<evidence type="ECO:0000313" key="4">
    <source>
        <dbReference type="Proteomes" id="UP000307440"/>
    </source>
</evidence>
<evidence type="ECO:0000259" key="2">
    <source>
        <dbReference type="Pfam" id="PF24883"/>
    </source>
</evidence>
<gene>
    <name evidence="3" type="ORF">FA15DRAFT_146574</name>
</gene>
<keyword evidence="4" id="KW-1185">Reference proteome</keyword>
<dbReference type="Pfam" id="PF24883">
    <property type="entry name" value="NPHP3_N"/>
    <property type="match status" value="1"/>
</dbReference>
<dbReference type="SUPFAM" id="SSF52540">
    <property type="entry name" value="P-loop containing nucleoside triphosphate hydrolases"/>
    <property type="match status" value="1"/>
</dbReference>